<sequence>MVIEARNIRFSYGRKPVLQGVDFDLAGGEVVSLLGPNGSGKSTLLKILLGLLRGQGEVRLFGKPIGDYRRQELARKIAYVPQIHHMPFSYTVLDVVLMGRLAHGGLFSNYSKHDYRLAHEALEQVGADALSAMPFSRISGGQQQLALIARALCQQAEILFLDEPVNGLDYGNQIKLLRFLRDFAKQGTTFLKTTHYPDHALACSDRVAMLDHGEMLAFDQVDRVLTPDNVQRLYGVAVEIAESRHGYRCCMPQI</sequence>
<keyword evidence="3" id="KW-0547">Nucleotide-binding</keyword>
<dbReference type="InterPro" id="IPR050153">
    <property type="entry name" value="Metal_Ion_Import_ABC"/>
</dbReference>
<dbReference type="GO" id="GO:0016887">
    <property type="term" value="F:ATP hydrolysis activity"/>
    <property type="evidence" value="ECO:0007669"/>
    <property type="project" value="InterPro"/>
</dbReference>
<dbReference type="InterPro" id="IPR017871">
    <property type="entry name" value="ABC_transporter-like_CS"/>
</dbReference>
<dbReference type="InterPro" id="IPR027417">
    <property type="entry name" value="P-loop_NTPase"/>
</dbReference>
<dbReference type="InterPro" id="IPR003439">
    <property type="entry name" value="ABC_transporter-like_ATP-bd"/>
</dbReference>
<comment type="similarity">
    <text evidence="1">Belongs to the ABC transporter superfamily.</text>
</comment>
<dbReference type="AlphaFoldDB" id="Q1K2P9"/>
<dbReference type="Gene3D" id="3.40.50.300">
    <property type="entry name" value="P-loop containing nucleotide triphosphate hydrolases"/>
    <property type="match status" value="1"/>
</dbReference>
<dbReference type="Pfam" id="PF00005">
    <property type="entry name" value="ABC_tran"/>
    <property type="match status" value="1"/>
</dbReference>
<keyword evidence="4" id="KW-0067">ATP-binding</keyword>
<feature type="domain" description="ABC transporter" evidence="5">
    <location>
        <begin position="3"/>
        <end position="237"/>
    </location>
</feature>
<dbReference type="RefSeq" id="WP_005998293.1">
    <property type="nucleotide sequence ID" value="NZ_AAEW02000003.1"/>
</dbReference>
<protein>
    <submittedName>
        <fullName evidence="6">ABC transporter related</fullName>
    </submittedName>
</protein>
<keyword evidence="7" id="KW-1185">Reference proteome</keyword>
<dbReference type="SUPFAM" id="SSF52540">
    <property type="entry name" value="P-loop containing nucleoside triphosphate hydrolases"/>
    <property type="match status" value="1"/>
</dbReference>
<dbReference type="InterPro" id="IPR003593">
    <property type="entry name" value="AAA+_ATPase"/>
</dbReference>
<dbReference type="EMBL" id="AAEW02000003">
    <property type="protein sequence ID" value="EAT16832.1"/>
    <property type="molecule type" value="Genomic_DNA"/>
</dbReference>
<reference evidence="6" key="2">
    <citation type="submission" date="2006-05" db="EMBL/GenBank/DDBJ databases">
        <title>Sequencing of the draft genome and assembly of Desulfuromonas acetoxidans DSM 684.</title>
        <authorList>
            <consortium name="US DOE Joint Genome Institute (JGI-PGF)"/>
            <person name="Copeland A."/>
            <person name="Lucas S."/>
            <person name="Lapidus A."/>
            <person name="Barry K."/>
            <person name="Detter J.C."/>
            <person name="Glavina del Rio T."/>
            <person name="Hammon N."/>
            <person name="Israni S."/>
            <person name="Dalin E."/>
            <person name="Tice H."/>
            <person name="Bruce D."/>
            <person name="Pitluck S."/>
            <person name="Richardson P."/>
        </authorList>
    </citation>
    <scope>NUCLEOTIDE SEQUENCE [LARGE SCALE GENOMIC DNA]</scope>
    <source>
        <strain evidence="6">DSM 684</strain>
    </source>
</reference>
<name>Q1K2P9_DESA6</name>
<dbReference type="FunFam" id="3.40.50.300:FF:000134">
    <property type="entry name" value="Iron-enterobactin ABC transporter ATP-binding protein"/>
    <property type="match status" value="1"/>
</dbReference>
<dbReference type="GO" id="GO:0005524">
    <property type="term" value="F:ATP binding"/>
    <property type="evidence" value="ECO:0007669"/>
    <property type="project" value="UniProtKB-KW"/>
</dbReference>
<comment type="caution">
    <text evidence="6">The sequence shown here is derived from an EMBL/GenBank/DDBJ whole genome shotgun (WGS) entry which is preliminary data.</text>
</comment>
<dbReference type="OrthoDB" id="9809450at2"/>
<accession>Q1K2P9</accession>
<dbReference type="PANTHER" id="PTHR42734:SF6">
    <property type="entry name" value="MOLYBDATE IMPORT ATP-BINDING PROTEIN MOLC"/>
    <property type="match status" value="1"/>
</dbReference>
<evidence type="ECO:0000256" key="2">
    <source>
        <dbReference type="ARBA" id="ARBA00022448"/>
    </source>
</evidence>
<evidence type="ECO:0000259" key="5">
    <source>
        <dbReference type="PROSITE" id="PS50893"/>
    </source>
</evidence>
<dbReference type="PANTHER" id="PTHR42734">
    <property type="entry name" value="METAL TRANSPORT SYSTEM ATP-BINDING PROTEIN TM_0124-RELATED"/>
    <property type="match status" value="1"/>
</dbReference>
<organism evidence="6 7">
    <name type="scientific">Desulfuromonas acetoxidans (strain DSM 684 / 11070)</name>
    <dbReference type="NCBI Taxonomy" id="281689"/>
    <lineage>
        <taxon>Bacteria</taxon>
        <taxon>Pseudomonadati</taxon>
        <taxon>Thermodesulfobacteriota</taxon>
        <taxon>Desulfuromonadia</taxon>
        <taxon>Desulfuromonadales</taxon>
        <taxon>Desulfuromonadaceae</taxon>
        <taxon>Desulfuromonas</taxon>
    </lineage>
</organism>
<evidence type="ECO:0000256" key="4">
    <source>
        <dbReference type="ARBA" id="ARBA00022840"/>
    </source>
</evidence>
<dbReference type="SMART" id="SM00382">
    <property type="entry name" value="AAA"/>
    <property type="match status" value="1"/>
</dbReference>
<evidence type="ECO:0000256" key="3">
    <source>
        <dbReference type="ARBA" id="ARBA00022741"/>
    </source>
</evidence>
<evidence type="ECO:0000256" key="1">
    <source>
        <dbReference type="ARBA" id="ARBA00005417"/>
    </source>
</evidence>
<gene>
    <name evidence="6" type="ORF">Dace_2084</name>
</gene>
<dbReference type="Proteomes" id="UP000005695">
    <property type="component" value="Unassembled WGS sequence"/>
</dbReference>
<dbReference type="PROSITE" id="PS00211">
    <property type="entry name" value="ABC_TRANSPORTER_1"/>
    <property type="match status" value="1"/>
</dbReference>
<dbReference type="PROSITE" id="PS50893">
    <property type="entry name" value="ABC_TRANSPORTER_2"/>
    <property type="match status" value="1"/>
</dbReference>
<reference evidence="6" key="1">
    <citation type="submission" date="2006-05" db="EMBL/GenBank/DDBJ databases">
        <title>Annotation of the draft genome assembly of Desulfuromonas acetoxidans DSM 684.</title>
        <authorList>
            <consortium name="US DOE Joint Genome Institute (JGI-ORNL)"/>
            <person name="Larimer F."/>
            <person name="Land M."/>
            <person name="Hauser L."/>
        </authorList>
    </citation>
    <scope>NUCLEOTIDE SEQUENCE [LARGE SCALE GENOMIC DNA]</scope>
    <source>
        <strain evidence="6">DSM 684</strain>
    </source>
</reference>
<evidence type="ECO:0000313" key="6">
    <source>
        <dbReference type="EMBL" id="EAT16832.1"/>
    </source>
</evidence>
<proteinExistence type="inferred from homology"/>
<dbReference type="CDD" id="cd03214">
    <property type="entry name" value="ABC_Iron-Siderophores_B12_Hemin"/>
    <property type="match status" value="1"/>
</dbReference>
<evidence type="ECO:0000313" key="7">
    <source>
        <dbReference type="Proteomes" id="UP000005695"/>
    </source>
</evidence>
<keyword evidence="2" id="KW-0813">Transport</keyword>